<feature type="transmembrane region" description="Helical" evidence="1">
    <location>
        <begin position="187"/>
        <end position="213"/>
    </location>
</feature>
<reference evidence="2 3" key="1">
    <citation type="submission" date="2019-02" db="EMBL/GenBank/DDBJ databases">
        <title>Kribbella capetownensis sp. nov. and Kribbella speibonae sp. nov., isolated from soil.</title>
        <authorList>
            <person name="Curtis S.M."/>
            <person name="Norton I."/>
            <person name="Everest G.J."/>
            <person name="Meyers P.R."/>
        </authorList>
    </citation>
    <scope>NUCLEOTIDE SEQUENCE [LARGE SCALE GENOMIC DNA]</scope>
    <source>
        <strain evidence="2 3">KCTC 29219</strain>
    </source>
</reference>
<name>A0A4R0GW00_9ACTN</name>
<keyword evidence="1" id="KW-0472">Membrane</keyword>
<proteinExistence type="predicted"/>
<keyword evidence="3" id="KW-1185">Reference proteome</keyword>
<gene>
    <name evidence="2" type="ORF">E0H45_42165</name>
</gene>
<keyword evidence="1" id="KW-1133">Transmembrane helix</keyword>
<accession>A0A4R0GW00</accession>
<dbReference type="EMBL" id="SJJZ01000007">
    <property type="protein sequence ID" value="TCC01328.1"/>
    <property type="molecule type" value="Genomic_DNA"/>
</dbReference>
<keyword evidence="1" id="KW-0812">Transmembrane</keyword>
<protein>
    <submittedName>
        <fullName evidence="2">Uncharacterized protein</fullName>
    </submittedName>
</protein>
<evidence type="ECO:0000313" key="2">
    <source>
        <dbReference type="EMBL" id="TCC01328.1"/>
    </source>
</evidence>
<dbReference type="RefSeq" id="WP_131348471.1">
    <property type="nucleotide sequence ID" value="NZ_SJJZ01000007.1"/>
</dbReference>
<evidence type="ECO:0000313" key="3">
    <source>
        <dbReference type="Proteomes" id="UP000292346"/>
    </source>
</evidence>
<sequence>MARTHRHDQRIELRQGEDVWPLFEQLERALDERLPTWGVGRFRRTVHVDDSGGQFDADTVTEARAELNPRHALIGVRITADEDSSDRILWKEHEAAGTIPSDAEYAAWRHAHSRSVLVFAVNLNASRTTPKSLFIRAEGPVDAEAIGLATVLADEVRAARKGALAPVATTQAAAVAPAQPRPWWKRAWSVVTTHPLIVTIGGTIVAGAILYWLGFGGS</sequence>
<organism evidence="2 3">
    <name type="scientific">Kribbella soli</name>
    <dbReference type="NCBI Taxonomy" id="1124743"/>
    <lineage>
        <taxon>Bacteria</taxon>
        <taxon>Bacillati</taxon>
        <taxon>Actinomycetota</taxon>
        <taxon>Actinomycetes</taxon>
        <taxon>Propionibacteriales</taxon>
        <taxon>Kribbellaceae</taxon>
        <taxon>Kribbella</taxon>
    </lineage>
</organism>
<evidence type="ECO:0000256" key="1">
    <source>
        <dbReference type="SAM" id="Phobius"/>
    </source>
</evidence>
<dbReference type="Proteomes" id="UP000292346">
    <property type="component" value="Unassembled WGS sequence"/>
</dbReference>
<dbReference type="AlphaFoldDB" id="A0A4R0GW00"/>
<comment type="caution">
    <text evidence="2">The sequence shown here is derived from an EMBL/GenBank/DDBJ whole genome shotgun (WGS) entry which is preliminary data.</text>
</comment>